<dbReference type="EMBL" id="JAQNDL010000001">
    <property type="protein sequence ID" value="MDC0717320.1"/>
    <property type="molecule type" value="Genomic_DNA"/>
</dbReference>
<gene>
    <name evidence="2" type="ORF">POL25_10480</name>
</gene>
<feature type="compositionally biased region" description="Polar residues" evidence="1">
    <location>
        <begin position="50"/>
        <end position="76"/>
    </location>
</feature>
<accession>A0ABT5DVZ1</accession>
<reference evidence="2 3" key="1">
    <citation type="submission" date="2022-11" db="EMBL/GenBank/DDBJ databases">
        <title>Minimal conservation of predation-associated metabolite biosynthetic gene clusters underscores biosynthetic potential of Myxococcota including descriptions for ten novel species: Archangium lansinium sp. nov., Myxococcus landrumus sp. nov., Nannocystis bai.</title>
        <authorList>
            <person name="Ahearne A."/>
            <person name="Stevens C."/>
            <person name="Dowd S."/>
        </authorList>
    </citation>
    <scope>NUCLEOTIDE SEQUENCE [LARGE SCALE GENOMIC DNA]</scope>
    <source>
        <strain evidence="2 3">BB15-2</strain>
    </source>
</reference>
<dbReference type="PROSITE" id="PS51257">
    <property type="entry name" value="PROKAR_LIPOPROTEIN"/>
    <property type="match status" value="1"/>
</dbReference>
<dbReference type="RefSeq" id="WP_272085807.1">
    <property type="nucleotide sequence ID" value="NZ_JAQNDL010000001.1"/>
</dbReference>
<dbReference type="SUPFAM" id="SSF63829">
    <property type="entry name" value="Calcium-dependent phosphotriesterase"/>
    <property type="match status" value="1"/>
</dbReference>
<name>A0ABT5DVZ1_9BACT</name>
<organism evidence="2 3">
    <name type="scientific">Nannocystis bainbridge</name>
    <dbReference type="NCBI Taxonomy" id="2995303"/>
    <lineage>
        <taxon>Bacteria</taxon>
        <taxon>Pseudomonadati</taxon>
        <taxon>Myxococcota</taxon>
        <taxon>Polyangia</taxon>
        <taxon>Nannocystales</taxon>
        <taxon>Nannocystaceae</taxon>
        <taxon>Nannocystis</taxon>
    </lineage>
</organism>
<comment type="caution">
    <text evidence="2">The sequence shown here is derived from an EMBL/GenBank/DDBJ whole genome shotgun (WGS) entry which is preliminary data.</text>
</comment>
<protein>
    <submittedName>
        <fullName evidence="2">Uncharacterized protein</fullName>
    </submittedName>
</protein>
<evidence type="ECO:0000313" key="2">
    <source>
        <dbReference type="EMBL" id="MDC0717320.1"/>
    </source>
</evidence>
<evidence type="ECO:0000313" key="3">
    <source>
        <dbReference type="Proteomes" id="UP001221686"/>
    </source>
</evidence>
<sequence>MSRRTLLLPLLLAACFEEVWKEGSDKFPDTDSGGASGTSTTTLVPGGDASSGTQTVTSEPPTTLGTAEPSSTTTGALENEPPQIISLQLEPASLDQAGDAEVLAVVSSDVVKLRLEVDDEQVWTGKPAEFAWTFTATSKAASQGKHSFVLYAEDDEGLSAMKSTTLWVMLPETGAEKCEFEEPSHDGWLTATAYGADALIVAGTLVTSQLEATLWRLDPESCAPQAGFPRQISQWTALVEDWEPSQAVGVAIDDAGRTALAANIGDGLDRRPYVAVFAPDGELLGEHLGKEVGDTYSGITAVPDGFFVVGDTRVSTNPLRYDGLIEGFDAAGSKIWHDTIAAPLPGDDWNDQFNVFDEHPRAVVWSDDLDALIVVGERAVLEDKDPRQRAFSIQYTLKDGLVEAWTSSGLDAPQDGLVAVTVCGDEWVAGGWIQEDQNPRSPAARWLGPTGNGGAKRRLDPLKGATFHGLACDRENKFTTAASTGVNASVLGFRSSDDPFLFKQDFGQAALTAADCDSRGFCAVAGARGARAWVRVHHP</sequence>
<evidence type="ECO:0000256" key="1">
    <source>
        <dbReference type="SAM" id="MobiDB-lite"/>
    </source>
</evidence>
<proteinExistence type="predicted"/>
<feature type="compositionally biased region" description="Low complexity" evidence="1">
    <location>
        <begin position="30"/>
        <end position="42"/>
    </location>
</feature>
<feature type="region of interest" description="Disordered" evidence="1">
    <location>
        <begin position="25"/>
        <end position="78"/>
    </location>
</feature>
<keyword evidence="3" id="KW-1185">Reference proteome</keyword>
<dbReference type="Proteomes" id="UP001221686">
    <property type="component" value="Unassembled WGS sequence"/>
</dbReference>